<keyword evidence="4" id="KW-0574">Periplasm</keyword>
<comment type="subcellular location">
    <subcellularLocation>
        <location evidence="1">Periplasm</location>
    </subcellularLocation>
</comment>
<dbReference type="PANTHER" id="PTHR30222:SF17">
    <property type="entry name" value="SPERMIDINE_PUTRESCINE-BINDING PERIPLASMIC PROTEIN"/>
    <property type="match status" value="1"/>
</dbReference>
<comment type="caution">
    <text evidence="5">The sequence shown here is derived from an EMBL/GenBank/DDBJ whole genome shotgun (WGS) entry which is preliminary data.</text>
</comment>
<proteinExistence type="predicted"/>
<sequence>MSTLTLSSVVAGCRDVPWHVSTALRVEVLKGSVPVQMVSKFRQQVEQDGVDFVPQPQLNNLFRVLQKSKSPSSPQSSSQADLVMIGDFWLNSAIQQQLIQPLDPKLWPQWSQLPPRWQNIVRRNSEGKFDSKGKIWGAPYRSGSTVIIYRVDKFKALGWTPQDWSDLWRQELRHRISLPNQAREVIGLTLKKLGYSYNTADLSQVKNLESELLKLHQNVRLYDSNSYLKPLILGDTWLAVGWSTDISPEVQYQNGLAAVVPKSGTALWLDLWVKPAKVQASPTVETLHATSLLADQWIDFCWSPQVATQLSLLTATTSPIILGMNPEELPQSLRENPLLLPQSSILEKSDFLQPLSQNSIKQYQQLWEKIRLGT</sequence>
<dbReference type="PRINTS" id="PR00909">
    <property type="entry name" value="SPERMDNBNDNG"/>
</dbReference>
<gene>
    <name evidence="5" type="ORF">IQ236_10275</name>
</gene>
<dbReference type="Pfam" id="PF13343">
    <property type="entry name" value="SBP_bac_6"/>
    <property type="match status" value="1"/>
</dbReference>
<dbReference type="Gene3D" id="3.40.190.10">
    <property type="entry name" value="Periplasmic binding protein-like II"/>
    <property type="match status" value="2"/>
</dbReference>
<evidence type="ECO:0000256" key="1">
    <source>
        <dbReference type="ARBA" id="ARBA00004418"/>
    </source>
</evidence>
<evidence type="ECO:0000256" key="3">
    <source>
        <dbReference type="ARBA" id="ARBA00022729"/>
    </source>
</evidence>
<protein>
    <submittedName>
        <fullName evidence="5">Extracellular solute-binding protein</fullName>
    </submittedName>
</protein>
<dbReference type="EMBL" id="JADEWU010000018">
    <property type="protein sequence ID" value="MBE9143610.1"/>
    <property type="molecule type" value="Genomic_DNA"/>
</dbReference>
<evidence type="ECO:0000256" key="2">
    <source>
        <dbReference type="ARBA" id="ARBA00022448"/>
    </source>
</evidence>
<dbReference type="Proteomes" id="UP000640725">
    <property type="component" value="Unassembled WGS sequence"/>
</dbReference>
<dbReference type="PANTHER" id="PTHR30222">
    <property type="entry name" value="SPERMIDINE/PUTRESCINE-BINDING PERIPLASMIC PROTEIN"/>
    <property type="match status" value="1"/>
</dbReference>
<accession>A0ABR9UAY2</accession>
<organism evidence="5 6">
    <name type="scientific">Planktothrix mougeotii LEGE 06226</name>
    <dbReference type="NCBI Taxonomy" id="1828728"/>
    <lineage>
        <taxon>Bacteria</taxon>
        <taxon>Bacillati</taxon>
        <taxon>Cyanobacteriota</taxon>
        <taxon>Cyanophyceae</taxon>
        <taxon>Oscillatoriophycideae</taxon>
        <taxon>Oscillatoriales</taxon>
        <taxon>Microcoleaceae</taxon>
        <taxon>Planktothrix</taxon>
    </lineage>
</organism>
<keyword evidence="6" id="KW-1185">Reference proteome</keyword>
<name>A0ABR9UAY2_9CYAN</name>
<evidence type="ECO:0000256" key="4">
    <source>
        <dbReference type="ARBA" id="ARBA00022764"/>
    </source>
</evidence>
<dbReference type="InterPro" id="IPR001188">
    <property type="entry name" value="Sperm_putr-bd"/>
</dbReference>
<evidence type="ECO:0000313" key="5">
    <source>
        <dbReference type="EMBL" id="MBE9143610.1"/>
    </source>
</evidence>
<dbReference type="SUPFAM" id="SSF53850">
    <property type="entry name" value="Periplasmic binding protein-like II"/>
    <property type="match status" value="1"/>
</dbReference>
<keyword evidence="2" id="KW-0813">Transport</keyword>
<reference evidence="5 6" key="1">
    <citation type="submission" date="2020-10" db="EMBL/GenBank/DDBJ databases">
        <authorList>
            <person name="Castelo-Branco R."/>
            <person name="Eusebio N."/>
            <person name="Adriana R."/>
            <person name="Vieira A."/>
            <person name="Brugerolle De Fraissinette N."/>
            <person name="Rezende De Castro R."/>
            <person name="Schneider M.P."/>
            <person name="Vasconcelos V."/>
            <person name="Leao P.N."/>
        </authorList>
    </citation>
    <scope>NUCLEOTIDE SEQUENCE [LARGE SCALE GENOMIC DNA]</scope>
    <source>
        <strain evidence="5 6">LEGE 06226</strain>
    </source>
</reference>
<evidence type="ECO:0000313" key="6">
    <source>
        <dbReference type="Proteomes" id="UP000640725"/>
    </source>
</evidence>
<keyword evidence="3" id="KW-0732">Signal</keyword>